<dbReference type="InterPro" id="IPR013083">
    <property type="entry name" value="Znf_RING/FYVE/PHD"/>
</dbReference>
<dbReference type="PANTHER" id="PTHR22763:SF162">
    <property type="entry name" value="TRANSMEMBRANE E3 UBIQUITIN-PROTEIN LIGASE 1"/>
    <property type="match status" value="1"/>
</dbReference>
<evidence type="ECO:0000256" key="14">
    <source>
        <dbReference type="ARBA" id="ARBA00056116"/>
    </source>
</evidence>
<keyword evidence="5" id="KW-0808">Transferase</keyword>
<name>A0A3N4JLE6_9PEZI</name>
<comment type="catalytic activity">
    <reaction evidence="1">
        <text>S-ubiquitinyl-[E2 ubiquitin-conjugating enzyme]-L-cysteine + [acceptor protein]-L-lysine = [E2 ubiquitin-conjugating enzyme]-L-cysteine + N(6)-ubiquitinyl-[acceptor protein]-L-lysine.</text>
        <dbReference type="EC" id="2.3.2.27"/>
    </reaction>
</comment>
<dbReference type="STRING" id="1336337.A0A3N4JLE6"/>
<sequence>MDQSRAKVLFILIIIILLAPDGNSPQSSYGLDEIIVREKEQLEVLRNSTYGVPGNLTGINFTHSQIPPEPVRKLVESLKNEVLGEYFLEAIRDGDVHSSTAVSAETPREDLNPKAEIVEKERDNVGDSEVTGEHRSWEPASAFTRLPSIYQNVTGTIHGTWDRLFLDVRAPQTNLTYDKNVTANHGKLVFTIEEKKKPGEVQEMTTTMIIKNEEGGDMKEISLSGVHFTKSGEILMTTTSDKFAGIFSLPHFTLTENAYNQSKTLLLESIATAIKKQEDTAATTSPWQYSPEQAANEKPRCEYIAYFQLHPVQPMLSSHLSLSSNTPYLPYISPETLQLIEKELRHPTGAPVPDAPPIVISGIIYSPTCGHVLSVKKSEGIKIERYFRRAINFALCAAVITCAQIWLLIRQMNESNTPSTVSRVSFWTIAMMGVVDGYMALAFLGATVLIDSCYLALSPVTFFSFLLGSIFGMRFLMIIHRVQRPEHRPAQSTPPAATPAVDPSASSLPLPASAMPQAPIILPPNQDINDNDDDGRQDIGMLYSRFLFVLLGSFFVSLHAASWPPFFRGLFVNTAVLLANSYWVPQIYRNVIRGCRKAFTWEFVIGMSICRVAPGLYLYCWKGNIFFLEPSYKSAAVVIGWVWFQVFLLLSQQLFGPRVLIPSNLLPPAYDYHPILPIDDLEAAEPQPPSFPPTDVTTLLPNTRLFDCAICMQSVEVPTISNDRDAGSGPSSVGFLGRRSYMVTPCRHVFHSNCLEGWMRFRLQCPNCRNPLPPL</sequence>
<dbReference type="GO" id="GO:0016567">
    <property type="term" value="P:protein ubiquitination"/>
    <property type="evidence" value="ECO:0007669"/>
    <property type="project" value="UniProtKB-UniPathway"/>
</dbReference>
<proteinExistence type="predicted"/>
<keyword evidence="13 20" id="KW-0472">Membrane</keyword>
<dbReference type="GO" id="GO:0008270">
    <property type="term" value="F:zinc ion binding"/>
    <property type="evidence" value="ECO:0007669"/>
    <property type="project" value="UniProtKB-KW"/>
</dbReference>
<feature type="transmembrane region" description="Helical" evidence="20">
    <location>
        <begin position="456"/>
        <end position="479"/>
    </location>
</feature>
<feature type="domain" description="RING-type" evidence="22">
    <location>
        <begin position="708"/>
        <end position="769"/>
    </location>
</feature>
<feature type="transmembrane region" description="Helical" evidence="20">
    <location>
        <begin position="546"/>
        <end position="564"/>
    </location>
</feature>
<accession>A0A3N4JLE6</accession>
<comment type="subcellular location">
    <subcellularLocation>
        <location evidence="2">Endomembrane system</location>
        <topology evidence="2">Multi-pass membrane protein</topology>
    </subcellularLocation>
</comment>
<dbReference type="Pfam" id="PF13639">
    <property type="entry name" value="zf-RING_2"/>
    <property type="match status" value="1"/>
</dbReference>
<feature type="transmembrane region" description="Helical" evidence="20">
    <location>
        <begin position="429"/>
        <end position="450"/>
    </location>
</feature>
<keyword evidence="12 20" id="KW-1133">Transmembrane helix</keyword>
<feature type="transmembrane region" description="Helical" evidence="20">
    <location>
        <begin position="600"/>
        <end position="619"/>
    </location>
</feature>
<feature type="chain" id="PRO_5017949203" description="DSC E3 ubiquitin ligase complex subunit A" evidence="21">
    <location>
        <begin position="26"/>
        <end position="775"/>
    </location>
</feature>
<feature type="transmembrane region" description="Helical" evidence="20">
    <location>
        <begin position="390"/>
        <end position="409"/>
    </location>
</feature>
<evidence type="ECO:0000256" key="4">
    <source>
        <dbReference type="ARBA" id="ARBA00012483"/>
    </source>
</evidence>
<evidence type="ECO:0000256" key="16">
    <source>
        <dbReference type="ARBA" id="ARBA00071072"/>
    </source>
</evidence>
<evidence type="ECO:0000256" key="17">
    <source>
        <dbReference type="ARBA" id="ARBA00077885"/>
    </source>
</evidence>
<evidence type="ECO:0000256" key="6">
    <source>
        <dbReference type="ARBA" id="ARBA00022692"/>
    </source>
</evidence>
<dbReference type="Proteomes" id="UP000276215">
    <property type="component" value="Unassembled WGS sequence"/>
</dbReference>
<dbReference type="Gene3D" id="3.30.40.10">
    <property type="entry name" value="Zinc/RING finger domain, C3HC4 (zinc finger)"/>
    <property type="match status" value="1"/>
</dbReference>
<dbReference type="UniPathway" id="UPA00143"/>
<feature type="signal peptide" evidence="21">
    <location>
        <begin position="1"/>
        <end position="25"/>
    </location>
</feature>
<evidence type="ECO:0000256" key="5">
    <source>
        <dbReference type="ARBA" id="ARBA00022679"/>
    </source>
</evidence>
<evidence type="ECO:0000256" key="21">
    <source>
        <dbReference type="SAM" id="SignalP"/>
    </source>
</evidence>
<keyword evidence="9 19" id="KW-0863">Zinc-finger</keyword>
<dbReference type="PROSITE" id="PS50089">
    <property type="entry name" value="ZF_RING_2"/>
    <property type="match status" value="1"/>
</dbReference>
<dbReference type="GO" id="GO:0061630">
    <property type="term" value="F:ubiquitin protein ligase activity"/>
    <property type="evidence" value="ECO:0007669"/>
    <property type="project" value="UniProtKB-EC"/>
</dbReference>
<dbReference type="GO" id="GO:0044695">
    <property type="term" value="C:Dsc E3 ubiquitin ligase complex"/>
    <property type="evidence" value="ECO:0007669"/>
    <property type="project" value="TreeGrafter"/>
</dbReference>
<dbReference type="EC" id="2.3.2.27" evidence="4"/>
<keyword evidence="6 20" id="KW-0812">Transmembrane</keyword>
<protein>
    <recommendedName>
        <fullName evidence="16">DSC E3 ubiquitin ligase complex subunit A</fullName>
        <ecNumber evidence="4">2.3.2.27</ecNumber>
    </recommendedName>
    <alternativeName>
        <fullName evidence="17">Defective for SREBP cleavage protein A</fullName>
    </alternativeName>
    <alternativeName>
        <fullName evidence="18">RING-type E3 ubiquitin transferase dscA</fullName>
    </alternativeName>
</protein>
<evidence type="ECO:0000256" key="19">
    <source>
        <dbReference type="PROSITE-ProRule" id="PRU00175"/>
    </source>
</evidence>
<dbReference type="FunFam" id="3.30.40.10:FF:000626">
    <property type="entry name" value="Transmembrane ubiquitin ligase 1"/>
    <property type="match status" value="1"/>
</dbReference>
<evidence type="ECO:0000256" key="2">
    <source>
        <dbReference type="ARBA" id="ARBA00004127"/>
    </source>
</evidence>
<reference evidence="23 24" key="1">
    <citation type="journal article" date="2018" name="Nat. Ecol. Evol.">
        <title>Pezizomycetes genomes reveal the molecular basis of ectomycorrhizal truffle lifestyle.</title>
        <authorList>
            <person name="Murat C."/>
            <person name="Payen T."/>
            <person name="Noel B."/>
            <person name="Kuo A."/>
            <person name="Morin E."/>
            <person name="Chen J."/>
            <person name="Kohler A."/>
            <person name="Krizsan K."/>
            <person name="Balestrini R."/>
            <person name="Da Silva C."/>
            <person name="Montanini B."/>
            <person name="Hainaut M."/>
            <person name="Levati E."/>
            <person name="Barry K.W."/>
            <person name="Belfiori B."/>
            <person name="Cichocki N."/>
            <person name="Clum A."/>
            <person name="Dockter R.B."/>
            <person name="Fauchery L."/>
            <person name="Guy J."/>
            <person name="Iotti M."/>
            <person name="Le Tacon F."/>
            <person name="Lindquist E.A."/>
            <person name="Lipzen A."/>
            <person name="Malagnac F."/>
            <person name="Mello A."/>
            <person name="Molinier V."/>
            <person name="Miyauchi S."/>
            <person name="Poulain J."/>
            <person name="Riccioni C."/>
            <person name="Rubini A."/>
            <person name="Sitrit Y."/>
            <person name="Splivallo R."/>
            <person name="Traeger S."/>
            <person name="Wang M."/>
            <person name="Zifcakova L."/>
            <person name="Wipf D."/>
            <person name="Zambonelli A."/>
            <person name="Paolocci F."/>
            <person name="Nowrousian M."/>
            <person name="Ottonello S."/>
            <person name="Baldrian P."/>
            <person name="Spatafora J.W."/>
            <person name="Henrissat B."/>
            <person name="Nagy L.G."/>
            <person name="Aury J.M."/>
            <person name="Wincker P."/>
            <person name="Grigoriev I.V."/>
            <person name="Bonfante P."/>
            <person name="Martin F.M."/>
        </authorList>
    </citation>
    <scope>NUCLEOTIDE SEQUENCE [LARGE SCALE GENOMIC DNA]</scope>
    <source>
        <strain evidence="23 24">120613-1</strain>
    </source>
</reference>
<evidence type="ECO:0000259" key="22">
    <source>
        <dbReference type="PROSITE" id="PS50089"/>
    </source>
</evidence>
<evidence type="ECO:0000256" key="1">
    <source>
        <dbReference type="ARBA" id="ARBA00000900"/>
    </source>
</evidence>
<comment type="subunit">
    <text evidence="15">Component of the DSC E3 ubiquitin ligase complex composed of dscA, dscB, dscC and dscD.</text>
</comment>
<evidence type="ECO:0000256" key="12">
    <source>
        <dbReference type="ARBA" id="ARBA00022989"/>
    </source>
</evidence>
<keyword evidence="24" id="KW-1185">Reference proteome</keyword>
<dbReference type="GO" id="GO:0012505">
    <property type="term" value="C:endomembrane system"/>
    <property type="evidence" value="ECO:0007669"/>
    <property type="project" value="UniProtKB-SubCell"/>
</dbReference>
<comment type="pathway">
    <text evidence="3">Protein modification; protein ubiquitination.</text>
</comment>
<evidence type="ECO:0000256" key="3">
    <source>
        <dbReference type="ARBA" id="ARBA00004906"/>
    </source>
</evidence>
<dbReference type="InterPro" id="IPR050731">
    <property type="entry name" value="HRD1_E3_ubiq-ligases"/>
</dbReference>
<organism evidence="23 24">
    <name type="scientific">Choiromyces venosus 120613-1</name>
    <dbReference type="NCBI Taxonomy" id="1336337"/>
    <lineage>
        <taxon>Eukaryota</taxon>
        <taxon>Fungi</taxon>
        <taxon>Dikarya</taxon>
        <taxon>Ascomycota</taxon>
        <taxon>Pezizomycotina</taxon>
        <taxon>Pezizomycetes</taxon>
        <taxon>Pezizales</taxon>
        <taxon>Tuberaceae</taxon>
        <taxon>Choiromyces</taxon>
    </lineage>
</organism>
<dbReference type="SUPFAM" id="SSF57850">
    <property type="entry name" value="RING/U-box"/>
    <property type="match status" value="1"/>
</dbReference>
<dbReference type="AlphaFoldDB" id="A0A3N4JLE6"/>
<evidence type="ECO:0000313" key="24">
    <source>
        <dbReference type="Proteomes" id="UP000276215"/>
    </source>
</evidence>
<keyword evidence="10" id="KW-0833">Ubl conjugation pathway</keyword>
<dbReference type="EMBL" id="ML120398">
    <property type="protein sequence ID" value="RPA98107.1"/>
    <property type="molecule type" value="Genomic_DNA"/>
</dbReference>
<keyword evidence="7" id="KW-0479">Metal-binding</keyword>
<gene>
    <name evidence="23" type="ORF">L873DRAFT_1052384</name>
</gene>
<dbReference type="OrthoDB" id="9984778at2759"/>
<keyword evidence="8 21" id="KW-0732">Signal</keyword>
<evidence type="ECO:0000256" key="9">
    <source>
        <dbReference type="ARBA" id="ARBA00022771"/>
    </source>
</evidence>
<comment type="function">
    <text evidence="14">Catalytic component of the DSC E3 ubiquitin ligase complex which is required for the srbA transcriptional activator proteolytic cleavage to release the soluble transcription factor from the membrane in low oxygen or sterol conditions. Required for growth during hypoxia and triazole drug susceptibility, as well as for virulence in a murine model of invasive pulmonary aspergillosis (IPA).</text>
</comment>
<evidence type="ECO:0000256" key="18">
    <source>
        <dbReference type="ARBA" id="ARBA00082128"/>
    </source>
</evidence>
<evidence type="ECO:0000256" key="15">
    <source>
        <dbReference type="ARBA" id="ARBA00063126"/>
    </source>
</evidence>
<evidence type="ECO:0000313" key="23">
    <source>
        <dbReference type="EMBL" id="RPA98107.1"/>
    </source>
</evidence>
<evidence type="ECO:0000256" key="20">
    <source>
        <dbReference type="SAM" id="Phobius"/>
    </source>
</evidence>
<dbReference type="InterPro" id="IPR001841">
    <property type="entry name" value="Znf_RING"/>
</dbReference>
<evidence type="ECO:0000256" key="11">
    <source>
        <dbReference type="ARBA" id="ARBA00022833"/>
    </source>
</evidence>
<dbReference type="InterPro" id="IPR021319">
    <property type="entry name" value="DUF2921"/>
</dbReference>
<keyword evidence="11" id="KW-0862">Zinc</keyword>
<dbReference type="GO" id="GO:0043161">
    <property type="term" value="P:proteasome-mediated ubiquitin-dependent protein catabolic process"/>
    <property type="evidence" value="ECO:0007669"/>
    <property type="project" value="TreeGrafter"/>
</dbReference>
<feature type="transmembrane region" description="Helical" evidence="20">
    <location>
        <begin position="631"/>
        <end position="650"/>
    </location>
</feature>
<evidence type="ECO:0000256" key="7">
    <source>
        <dbReference type="ARBA" id="ARBA00022723"/>
    </source>
</evidence>
<dbReference type="SMART" id="SM00184">
    <property type="entry name" value="RING"/>
    <property type="match status" value="1"/>
</dbReference>
<evidence type="ECO:0000256" key="13">
    <source>
        <dbReference type="ARBA" id="ARBA00023136"/>
    </source>
</evidence>
<evidence type="ECO:0000256" key="10">
    <source>
        <dbReference type="ARBA" id="ARBA00022786"/>
    </source>
</evidence>
<evidence type="ECO:0000256" key="8">
    <source>
        <dbReference type="ARBA" id="ARBA00022729"/>
    </source>
</evidence>
<dbReference type="Pfam" id="PF11145">
    <property type="entry name" value="DUF2921"/>
    <property type="match status" value="2"/>
</dbReference>
<dbReference type="PANTHER" id="PTHR22763">
    <property type="entry name" value="RING ZINC FINGER PROTEIN"/>
    <property type="match status" value="1"/>
</dbReference>